<dbReference type="Proteomes" id="UP000494206">
    <property type="component" value="Unassembled WGS sequence"/>
</dbReference>
<dbReference type="EMBL" id="CADEPM010000002">
    <property type="protein sequence ID" value="CAB3399374.1"/>
    <property type="molecule type" value="Genomic_DNA"/>
</dbReference>
<accession>A0A8S1EDH7</accession>
<dbReference type="OrthoDB" id="5971213at2759"/>
<evidence type="ECO:0000256" key="1">
    <source>
        <dbReference type="SAM" id="MobiDB-lite"/>
    </source>
</evidence>
<evidence type="ECO:0000259" key="2">
    <source>
        <dbReference type="PROSITE" id="PS50822"/>
    </source>
</evidence>
<dbReference type="PANTHER" id="PTHR22891">
    <property type="entry name" value="EUKARYOTIC TRANSLATION INITIATION FACTOR 2C"/>
    <property type="match status" value="1"/>
</dbReference>
<dbReference type="SMART" id="SM00950">
    <property type="entry name" value="Piwi"/>
    <property type="match status" value="1"/>
</dbReference>
<dbReference type="InterPro" id="IPR036085">
    <property type="entry name" value="PAZ_dom_sf"/>
</dbReference>
<feature type="region of interest" description="Disordered" evidence="1">
    <location>
        <begin position="414"/>
        <end position="515"/>
    </location>
</feature>
<name>A0A8S1EDH7_9PELO</name>
<dbReference type="Pfam" id="PF02171">
    <property type="entry name" value="Piwi"/>
    <property type="match status" value="2"/>
</dbReference>
<proteinExistence type="predicted"/>
<evidence type="ECO:0000313" key="4">
    <source>
        <dbReference type="Proteomes" id="UP000494206"/>
    </source>
</evidence>
<evidence type="ECO:0000313" key="3">
    <source>
        <dbReference type="EMBL" id="CAB3399374.1"/>
    </source>
</evidence>
<dbReference type="InterPro" id="IPR012337">
    <property type="entry name" value="RNaseH-like_sf"/>
</dbReference>
<sequence length="1021" mass="116348">MMKIRTVLVNLHVTIPMMNFALPANLVNMADNHKATMQIKEWKLRRRPEKMIQDTELGKKTIVQTNYIRVHPSFEPIVLNVYKVVVVRFEKNETKTLTITNEIASMFWKCVEQNANVFPPYENMIFNDKDLLWSKTQIQEKDYETQCNIYDEKYMKIGAVTLSFVGIANYSSDWQMQDEEHEMAQLIDLIVTARNRCHLTKDSSYFYNQDKNTYLIDGNHTANIFSIPMVFYVGGGVEASRGMHFSAKPNLRGGTLANVDRRQLKLTYENHPFTFGELTDSPANRTFITVGDNRRISVAELFESDGNPVKYPNLPCIFPASSNNDNKLAYPIEYVTTSARIAKFKEPLTDRQEACFTQNSMLPPHMRLALLEEMIDPEHAYEKTKEKETKSSKKQQIVMEMKKKILAQIEMTNESAVNDESRAEQPSTDNEGPSTAIVKSSSNCWESISEAERRDNLDTSRSVEGPSTLSERSSTIIKQHSPDFEGPSTSAIRYLQDSDGPSTSTALPYPDTDNYDEIDMDIDEDEPTDICLSRPAELSDQSRESFPRFIDNKDQWMTNFSTAIEKKFLTVRATILPVPTLIFGNSSFYDDCNRGGWGTGLEQSVRKIKVVATQEEKTKMLVPGILVFHDPNSTTHIVDDQDINRAPAKLLLNTINEYGQPVYYKNGEPQFICATQKISELEQFLKEFREKAVEITTENEVGVPFLLCIFTYHGKTYKSPRDKFAPDYAILKSLCDCEIGIYNQRIFYEKYEKLANEFQKRALNNLALIILAKIGAVPFILERGGSHENWAKLTDPTSPTMVVGIGMSHPSAVECRNPQSLDSLSVATIVSNIDVEISQFRDTSRVQLSGERTIADMTKEFKIRINEFVKHSIVLMSHIVIYREGVSENQFSEVLEKEKPGTLVEDVITSSKYFDFFLISQMGTLETSKPVHYYVLYDDWKPSHSFWQTITHALSYNFISCTNAISLPAPLMYANIAAEKARCRSLGGRIINQRDNVNSFNITWSTSKTDKHDSIDGMIFL</sequence>
<dbReference type="AlphaFoldDB" id="A0A8S1EDH7"/>
<protein>
    <recommendedName>
        <fullName evidence="2">Piwi domain-containing protein</fullName>
    </recommendedName>
</protein>
<comment type="caution">
    <text evidence="3">The sequence shown here is derived from an EMBL/GenBank/DDBJ whole genome shotgun (WGS) entry which is preliminary data.</text>
</comment>
<gene>
    <name evidence="3" type="ORF">CBOVIS_LOCUS2506</name>
</gene>
<feature type="domain" description="Piwi" evidence="2">
    <location>
        <begin position="705"/>
        <end position="898"/>
    </location>
</feature>
<feature type="compositionally biased region" description="Polar residues" evidence="1">
    <location>
        <begin position="459"/>
        <end position="478"/>
    </location>
</feature>
<dbReference type="InterPro" id="IPR003165">
    <property type="entry name" value="Piwi"/>
</dbReference>
<organism evidence="3 4">
    <name type="scientific">Caenorhabditis bovis</name>
    <dbReference type="NCBI Taxonomy" id="2654633"/>
    <lineage>
        <taxon>Eukaryota</taxon>
        <taxon>Metazoa</taxon>
        <taxon>Ecdysozoa</taxon>
        <taxon>Nematoda</taxon>
        <taxon>Chromadorea</taxon>
        <taxon>Rhabditida</taxon>
        <taxon>Rhabditina</taxon>
        <taxon>Rhabditomorpha</taxon>
        <taxon>Rhabditoidea</taxon>
        <taxon>Rhabditidae</taxon>
        <taxon>Peloderinae</taxon>
        <taxon>Caenorhabditis</taxon>
    </lineage>
</organism>
<dbReference type="GO" id="GO:0003676">
    <property type="term" value="F:nucleic acid binding"/>
    <property type="evidence" value="ECO:0007669"/>
    <property type="project" value="InterPro"/>
</dbReference>
<dbReference type="Gene3D" id="2.170.260.10">
    <property type="entry name" value="paz domain"/>
    <property type="match status" value="1"/>
</dbReference>
<dbReference type="SUPFAM" id="SSF101690">
    <property type="entry name" value="PAZ domain"/>
    <property type="match status" value="1"/>
</dbReference>
<keyword evidence="4" id="KW-1185">Reference proteome</keyword>
<dbReference type="InterPro" id="IPR036397">
    <property type="entry name" value="RNaseH_sf"/>
</dbReference>
<dbReference type="PROSITE" id="PS50822">
    <property type="entry name" value="PIWI"/>
    <property type="match status" value="2"/>
</dbReference>
<feature type="compositionally biased region" description="Polar residues" evidence="1">
    <location>
        <begin position="414"/>
        <end position="446"/>
    </location>
</feature>
<dbReference type="SUPFAM" id="SSF53098">
    <property type="entry name" value="Ribonuclease H-like"/>
    <property type="match status" value="1"/>
</dbReference>
<feature type="domain" description="Piwi" evidence="2">
    <location>
        <begin position="900"/>
        <end position="978"/>
    </location>
</feature>
<reference evidence="3 4" key="1">
    <citation type="submission" date="2020-04" db="EMBL/GenBank/DDBJ databases">
        <authorList>
            <person name="Laetsch R D."/>
            <person name="Stevens L."/>
            <person name="Kumar S."/>
            <person name="Blaxter L. M."/>
        </authorList>
    </citation>
    <scope>NUCLEOTIDE SEQUENCE [LARGE SCALE GENOMIC DNA]</scope>
</reference>
<dbReference type="Gene3D" id="3.40.50.2300">
    <property type="match status" value="1"/>
</dbReference>
<dbReference type="Gene3D" id="3.30.420.10">
    <property type="entry name" value="Ribonuclease H-like superfamily/Ribonuclease H"/>
    <property type="match status" value="2"/>
</dbReference>